<dbReference type="Pfam" id="PF00069">
    <property type="entry name" value="Pkinase"/>
    <property type="match status" value="1"/>
</dbReference>
<dbReference type="RefSeq" id="XP_064673655.1">
    <property type="nucleotide sequence ID" value="XM_064808933.1"/>
</dbReference>
<dbReference type="Pfam" id="PF13374">
    <property type="entry name" value="TPR_10"/>
    <property type="match status" value="4"/>
</dbReference>
<feature type="region of interest" description="Disordered" evidence="1">
    <location>
        <begin position="614"/>
        <end position="635"/>
    </location>
</feature>
<dbReference type="Gene3D" id="1.25.40.10">
    <property type="entry name" value="Tetratricopeptide repeat domain"/>
    <property type="match status" value="2"/>
</dbReference>
<dbReference type="GeneID" id="89933056"/>
<organism evidence="3 4">
    <name type="scientific">Canariomyces notabilis</name>
    <dbReference type="NCBI Taxonomy" id="2074819"/>
    <lineage>
        <taxon>Eukaryota</taxon>
        <taxon>Fungi</taxon>
        <taxon>Dikarya</taxon>
        <taxon>Ascomycota</taxon>
        <taxon>Pezizomycotina</taxon>
        <taxon>Sordariomycetes</taxon>
        <taxon>Sordariomycetidae</taxon>
        <taxon>Sordariales</taxon>
        <taxon>Chaetomiaceae</taxon>
        <taxon>Canariomyces</taxon>
    </lineage>
</organism>
<accession>A0AAN6TKH8</accession>
<evidence type="ECO:0000313" key="3">
    <source>
        <dbReference type="EMBL" id="KAK4116085.1"/>
    </source>
</evidence>
<dbReference type="InterPro" id="IPR011990">
    <property type="entry name" value="TPR-like_helical_dom_sf"/>
</dbReference>
<evidence type="ECO:0000256" key="1">
    <source>
        <dbReference type="SAM" id="MobiDB-lite"/>
    </source>
</evidence>
<dbReference type="EMBL" id="MU853333">
    <property type="protein sequence ID" value="KAK4116085.1"/>
    <property type="molecule type" value="Genomic_DNA"/>
</dbReference>
<dbReference type="InterPro" id="IPR053137">
    <property type="entry name" value="NLR-like"/>
</dbReference>
<dbReference type="PANTHER" id="PTHR46082:SF11">
    <property type="entry name" value="AAA+ ATPASE DOMAIN-CONTAINING PROTEIN-RELATED"/>
    <property type="match status" value="1"/>
</dbReference>
<proteinExistence type="predicted"/>
<dbReference type="PROSITE" id="PS50011">
    <property type="entry name" value="PROTEIN_KINASE_DOM"/>
    <property type="match status" value="1"/>
</dbReference>
<dbReference type="GO" id="GO:0005524">
    <property type="term" value="F:ATP binding"/>
    <property type="evidence" value="ECO:0007669"/>
    <property type="project" value="InterPro"/>
</dbReference>
<evidence type="ECO:0000259" key="2">
    <source>
        <dbReference type="PROSITE" id="PS50011"/>
    </source>
</evidence>
<feature type="region of interest" description="Disordered" evidence="1">
    <location>
        <begin position="775"/>
        <end position="814"/>
    </location>
</feature>
<sequence>MSLAFKRYKPVETGGSGERMLLQDAFRSFANEIRVLREPWVRRCNSILDLLGICFEAKHADGVLWPVLVFEKAPFGNLRQFMNSEIGTKLSGRAKLSLCRDLLLAVATMHGCDIIHGDLKPDNILIFPHPEGGFVAKVIDFCFSHVGAVGIKLETVVLPCLVCLWLFLRDDLCLYWEDHARTYNNSYRDLLRNDEKGLCKLKIEDELGAFADRCLSKSPWTGALGSDDISRLRRFWFLTLARDKKERPLGLWGMLDPGGDAERPTDMDSWMSTVTRNHAVDGDGGRVGAFKISKSLPQLIQADYRLRRQLVETLDESVTRGNLDDAYELALCKAIGFGTRRDTARALELVISSPKPIFQLETDIDRLRHGRVVVEYQGRFAELSDEGYIQRYILDVAGKEDVTRVRDAYNDEIGDLEGALGSSSPAVIQLKQRLAGILLQNGDFTEAGALYSDVASAIAQKRDALPDFPSTWNPRGFEERKAWDYIATKAIKENTVRMLQSRGDMVDSHRLGGNWAAAERIGTEALPQLLQTVGEEHLQTLAVMESLAMTHMKRNKWKAAEQLEEKVLEVRREVLGPSHHLTLQSATVLASIYGCVQSCREFTPGVLGCAGDQNERKLRSEQRRQRRQKRGETLLESVMQSPDLMRDHPVCIDAEAVLASIYIDQRRWDFTESLELGVLEKRTETLGPDHPDTLASRGNVALILKARGETQGAEKHEKFVLETRKRVLGPRHPDTLVAMTNLAFTLKERGQEEEASALFEEVRNLKKELRKDLKREVESQQKRERRRKRLGHLASRLEPGATRPMEQSPVVNRASQEVDEFFRSLG</sequence>
<evidence type="ECO:0000313" key="4">
    <source>
        <dbReference type="Proteomes" id="UP001302812"/>
    </source>
</evidence>
<dbReference type="GO" id="GO:0004672">
    <property type="term" value="F:protein kinase activity"/>
    <property type="evidence" value="ECO:0007669"/>
    <property type="project" value="InterPro"/>
</dbReference>
<dbReference type="Gene3D" id="1.10.510.10">
    <property type="entry name" value="Transferase(Phosphotransferase) domain 1"/>
    <property type="match status" value="1"/>
</dbReference>
<feature type="domain" description="Protein kinase" evidence="2">
    <location>
        <begin position="1"/>
        <end position="319"/>
    </location>
</feature>
<dbReference type="AlphaFoldDB" id="A0AAN6TKH8"/>
<reference evidence="3" key="2">
    <citation type="submission" date="2023-05" db="EMBL/GenBank/DDBJ databases">
        <authorList>
            <consortium name="Lawrence Berkeley National Laboratory"/>
            <person name="Steindorff A."/>
            <person name="Hensen N."/>
            <person name="Bonometti L."/>
            <person name="Westerberg I."/>
            <person name="Brannstrom I.O."/>
            <person name="Guillou S."/>
            <person name="Cros-Aarteil S."/>
            <person name="Calhoun S."/>
            <person name="Haridas S."/>
            <person name="Kuo A."/>
            <person name="Mondo S."/>
            <person name="Pangilinan J."/>
            <person name="Riley R."/>
            <person name="Labutti K."/>
            <person name="Andreopoulos B."/>
            <person name="Lipzen A."/>
            <person name="Chen C."/>
            <person name="Yanf M."/>
            <person name="Daum C."/>
            <person name="Ng V."/>
            <person name="Clum A."/>
            <person name="Ohm R."/>
            <person name="Martin F."/>
            <person name="Silar P."/>
            <person name="Natvig D."/>
            <person name="Lalanne C."/>
            <person name="Gautier V."/>
            <person name="Ament-Velasquez S.L."/>
            <person name="Kruys A."/>
            <person name="Hutchinson M.I."/>
            <person name="Powell A.J."/>
            <person name="Barry K."/>
            <person name="Miller A.N."/>
            <person name="Grigoriev I.V."/>
            <person name="Debuchy R."/>
            <person name="Gladieux P."/>
            <person name="Thoren M.H."/>
            <person name="Johannesson H."/>
        </authorList>
    </citation>
    <scope>NUCLEOTIDE SEQUENCE</scope>
    <source>
        <strain evidence="3">CBS 508.74</strain>
    </source>
</reference>
<comment type="caution">
    <text evidence="3">The sequence shown here is derived from an EMBL/GenBank/DDBJ whole genome shotgun (WGS) entry which is preliminary data.</text>
</comment>
<dbReference type="InterPro" id="IPR008271">
    <property type="entry name" value="Ser/Thr_kinase_AS"/>
</dbReference>
<feature type="compositionally biased region" description="Basic and acidic residues" evidence="1">
    <location>
        <begin position="614"/>
        <end position="623"/>
    </location>
</feature>
<keyword evidence="4" id="KW-1185">Reference proteome</keyword>
<dbReference type="SUPFAM" id="SSF56112">
    <property type="entry name" value="Protein kinase-like (PK-like)"/>
    <property type="match status" value="1"/>
</dbReference>
<dbReference type="SMART" id="SM00220">
    <property type="entry name" value="S_TKc"/>
    <property type="match status" value="1"/>
</dbReference>
<reference evidence="3" key="1">
    <citation type="journal article" date="2023" name="Mol. Phylogenet. Evol.">
        <title>Genome-scale phylogeny and comparative genomics of the fungal order Sordariales.</title>
        <authorList>
            <person name="Hensen N."/>
            <person name="Bonometti L."/>
            <person name="Westerberg I."/>
            <person name="Brannstrom I.O."/>
            <person name="Guillou S."/>
            <person name="Cros-Aarteil S."/>
            <person name="Calhoun S."/>
            <person name="Haridas S."/>
            <person name="Kuo A."/>
            <person name="Mondo S."/>
            <person name="Pangilinan J."/>
            <person name="Riley R."/>
            <person name="LaButti K."/>
            <person name="Andreopoulos B."/>
            <person name="Lipzen A."/>
            <person name="Chen C."/>
            <person name="Yan M."/>
            <person name="Daum C."/>
            <person name="Ng V."/>
            <person name="Clum A."/>
            <person name="Steindorff A."/>
            <person name="Ohm R.A."/>
            <person name="Martin F."/>
            <person name="Silar P."/>
            <person name="Natvig D.O."/>
            <person name="Lalanne C."/>
            <person name="Gautier V."/>
            <person name="Ament-Velasquez S.L."/>
            <person name="Kruys A."/>
            <person name="Hutchinson M.I."/>
            <person name="Powell A.J."/>
            <person name="Barry K."/>
            <person name="Miller A.N."/>
            <person name="Grigoriev I.V."/>
            <person name="Debuchy R."/>
            <person name="Gladieux P."/>
            <person name="Hiltunen Thoren M."/>
            <person name="Johannesson H."/>
        </authorList>
    </citation>
    <scope>NUCLEOTIDE SEQUENCE</scope>
    <source>
        <strain evidence="3">CBS 508.74</strain>
    </source>
</reference>
<dbReference type="Proteomes" id="UP001302812">
    <property type="component" value="Unassembled WGS sequence"/>
</dbReference>
<dbReference type="InterPro" id="IPR011009">
    <property type="entry name" value="Kinase-like_dom_sf"/>
</dbReference>
<dbReference type="PANTHER" id="PTHR46082">
    <property type="entry name" value="ATP/GTP-BINDING PROTEIN-RELATED"/>
    <property type="match status" value="1"/>
</dbReference>
<name>A0AAN6TKH8_9PEZI</name>
<dbReference type="InterPro" id="IPR000719">
    <property type="entry name" value="Prot_kinase_dom"/>
</dbReference>
<protein>
    <recommendedName>
        <fullName evidence="2">Protein kinase domain-containing protein</fullName>
    </recommendedName>
</protein>
<gene>
    <name evidence="3" type="ORF">N656DRAFT_223429</name>
</gene>
<dbReference type="PROSITE" id="PS00108">
    <property type="entry name" value="PROTEIN_KINASE_ST"/>
    <property type="match status" value="1"/>
</dbReference>
<dbReference type="SUPFAM" id="SSF48452">
    <property type="entry name" value="TPR-like"/>
    <property type="match status" value="2"/>
</dbReference>